<evidence type="ECO:0000256" key="8">
    <source>
        <dbReference type="ARBA" id="ARBA00022695"/>
    </source>
</evidence>
<comment type="similarity">
    <text evidence="2 13">Belongs to the SUA5 family.</text>
</comment>
<dbReference type="STRING" id="349163.Acry_0227"/>
<evidence type="ECO:0000256" key="5">
    <source>
        <dbReference type="ARBA" id="ARBA00022490"/>
    </source>
</evidence>
<protein>
    <recommendedName>
        <fullName evidence="4 13">Threonylcarbamoyl-AMP synthase</fullName>
        <shortName evidence="13">TC-AMP synthase</shortName>
        <ecNumber evidence="3 13">2.7.7.87</ecNumber>
    </recommendedName>
    <alternativeName>
        <fullName evidence="11 13">L-threonylcarbamoyladenylate synthase</fullName>
    </alternativeName>
</protein>
<evidence type="ECO:0000256" key="13">
    <source>
        <dbReference type="PIRNR" id="PIRNR004930"/>
    </source>
</evidence>
<reference evidence="16 17" key="1">
    <citation type="submission" date="2007-05" db="EMBL/GenBank/DDBJ databases">
        <title>Complete sequence of chromosome of Acidiphilium cryptum JF-5.</title>
        <authorList>
            <consortium name="US DOE Joint Genome Institute"/>
            <person name="Copeland A."/>
            <person name="Lucas S."/>
            <person name="Lapidus A."/>
            <person name="Barry K."/>
            <person name="Detter J.C."/>
            <person name="Glavina del Rio T."/>
            <person name="Hammon N."/>
            <person name="Israni S."/>
            <person name="Dalin E."/>
            <person name="Tice H."/>
            <person name="Pitluck S."/>
            <person name="Sims D."/>
            <person name="Brettin T."/>
            <person name="Bruce D."/>
            <person name="Han C."/>
            <person name="Schmutz J."/>
            <person name="Larimer F."/>
            <person name="Land M."/>
            <person name="Hauser L."/>
            <person name="Kyrpides N."/>
            <person name="Kim E."/>
            <person name="Magnuson T."/>
            <person name="Richardson P."/>
        </authorList>
    </citation>
    <scope>NUCLEOTIDE SEQUENCE [LARGE SCALE GENOMIC DNA]</scope>
    <source>
        <strain evidence="16 17">JF-5</strain>
    </source>
</reference>
<keyword evidence="9 13" id="KW-0547">Nucleotide-binding</keyword>
<dbReference type="eggNOG" id="COG0009">
    <property type="taxonomic scope" value="Bacteria"/>
</dbReference>
<dbReference type="InterPro" id="IPR017945">
    <property type="entry name" value="DHBP_synth_RibB-like_a/b_dom"/>
</dbReference>
<gene>
    <name evidence="16" type="ordered locus">Acry_0227</name>
</gene>
<feature type="binding site" evidence="14">
    <location>
        <position position="178"/>
    </location>
    <ligand>
        <name>L-threonine</name>
        <dbReference type="ChEBI" id="CHEBI:57926"/>
    </ligand>
</feature>
<dbReference type="Proteomes" id="UP000000245">
    <property type="component" value="Chromosome"/>
</dbReference>
<sequence>MTERLAADAAGIAHAAELLRAGELVAFATETVYGLGADATNASAVAAIYEAKGRPRFNPLISHFPDADAAFRHAAADARAREAAQAFWPGPLTLVLPRRDESDIAALATAGLSSVAVRVPGHGIARALLAATGRPVAAPSANRSGRLSPTRPAHVIAGLEGRIAAILESGACEVGLESAIVDLTGATPVLLRPGGISRETLEAVLGPVSIASEMGAAVKAPGMLASHYAPVLPMRLGATAPEDGEAWLGFGIEPPTLPPVSRNLSPAGDLVEAAARLFDSLHELDAAAELAGLQRIAVARVPERGLGAAINDRLARAAAPRS</sequence>
<dbReference type="GO" id="GO:0061710">
    <property type="term" value="F:L-threonylcarbamoyladenylate synthase"/>
    <property type="evidence" value="ECO:0007669"/>
    <property type="project" value="UniProtKB-EC"/>
</dbReference>
<dbReference type="GO" id="GO:0008033">
    <property type="term" value="P:tRNA processing"/>
    <property type="evidence" value="ECO:0007669"/>
    <property type="project" value="UniProtKB-KW"/>
</dbReference>
<evidence type="ECO:0000256" key="14">
    <source>
        <dbReference type="PIRSR" id="PIRSR004930-1"/>
    </source>
</evidence>
<comment type="subcellular location">
    <subcellularLocation>
        <location evidence="1 13">Cytoplasm</location>
    </subcellularLocation>
</comment>
<dbReference type="InterPro" id="IPR005145">
    <property type="entry name" value="Sua5_C"/>
</dbReference>
<evidence type="ECO:0000256" key="2">
    <source>
        <dbReference type="ARBA" id="ARBA00007663"/>
    </source>
</evidence>
<dbReference type="GO" id="GO:0005737">
    <property type="term" value="C:cytoplasm"/>
    <property type="evidence" value="ECO:0007669"/>
    <property type="project" value="UniProtKB-SubCell"/>
</dbReference>
<feature type="binding site" evidence="14">
    <location>
        <position position="63"/>
    </location>
    <ligand>
        <name>ATP</name>
        <dbReference type="ChEBI" id="CHEBI:30616"/>
    </ligand>
</feature>
<keyword evidence="7 13" id="KW-0819">tRNA processing</keyword>
<evidence type="ECO:0000256" key="7">
    <source>
        <dbReference type="ARBA" id="ARBA00022694"/>
    </source>
</evidence>
<dbReference type="Pfam" id="PF01300">
    <property type="entry name" value="Sua5_yciO_yrdC"/>
    <property type="match status" value="1"/>
</dbReference>
<dbReference type="Pfam" id="PF03481">
    <property type="entry name" value="Sua5_C"/>
    <property type="match status" value="1"/>
</dbReference>
<evidence type="ECO:0000313" key="17">
    <source>
        <dbReference type="Proteomes" id="UP000000245"/>
    </source>
</evidence>
<keyword evidence="8 13" id="KW-0548">Nucleotidyltransferase</keyword>
<feature type="binding site" evidence="14">
    <location>
        <position position="31"/>
    </location>
    <ligand>
        <name>L-threonine</name>
        <dbReference type="ChEBI" id="CHEBI:57926"/>
    </ligand>
</feature>
<feature type="binding site" evidence="14">
    <location>
        <position position="228"/>
    </location>
    <ligand>
        <name>ATP</name>
        <dbReference type="ChEBI" id="CHEBI:30616"/>
    </ligand>
</feature>
<keyword evidence="17" id="KW-1185">Reference proteome</keyword>
<feature type="binding site" evidence="14">
    <location>
        <position position="140"/>
    </location>
    <ligand>
        <name>ATP</name>
        <dbReference type="ChEBI" id="CHEBI:30616"/>
    </ligand>
</feature>
<dbReference type="Gene3D" id="3.40.50.11030">
    <property type="entry name" value="Threonylcarbamoyl-AMP synthase, C-terminal domain"/>
    <property type="match status" value="1"/>
</dbReference>
<feature type="binding site" evidence="14">
    <location>
        <position position="192"/>
    </location>
    <ligand>
        <name>ATP</name>
        <dbReference type="ChEBI" id="CHEBI:30616"/>
    </ligand>
</feature>
<feature type="binding site" evidence="14">
    <location>
        <position position="54"/>
    </location>
    <ligand>
        <name>ATP</name>
        <dbReference type="ChEBI" id="CHEBI:30616"/>
    </ligand>
</feature>
<dbReference type="GO" id="GO:0006450">
    <property type="term" value="P:regulation of translational fidelity"/>
    <property type="evidence" value="ECO:0007669"/>
    <property type="project" value="TreeGrafter"/>
</dbReference>
<feature type="binding site" evidence="14">
    <location>
        <position position="118"/>
    </location>
    <ligand>
        <name>ATP</name>
        <dbReference type="ChEBI" id="CHEBI:30616"/>
    </ligand>
</feature>
<evidence type="ECO:0000313" key="16">
    <source>
        <dbReference type="EMBL" id="ABQ29455.1"/>
    </source>
</evidence>
<dbReference type="GO" id="GO:0005524">
    <property type="term" value="F:ATP binding"/>
    <property type="evidence" value="ECO:0007669"/>
    <property type="project" value="UniProtKB-UniRule"/>
</dbReference>
<evidence type="ECO:0000256" key="4">
    <source>
        <dbReference type="ARBA" id="ARBA00015492"/>
    </source>
</evidence>
<organism evidence="16 17">
    <name type="scientific">Acidiphilium cryptum (strain JF-5)</name>
    <dbReference type="NCBI Taxonomy" id="349163"/>
    <lineage>
        <taxon>Bacteria</taxon>
        <taxon>Pseudomonadati</taxon>
        <taxon>Pseudomonadota</taxon>
        <taxon>Alphaproteobacteria</taxon>
        <taxon>Acetobacterales</taxon>
        <taxon>Acidocellaceae</taxon>
        <taxon>Acidiphilium</taxon>
    </lineage>
</organism>
<name>A5FV23_ACICJ</name>
<keyword evidence="10 13" id="KW-0067">ATP-binding</keyword>
<accession>A5FV23</accession>
<dbReference type="PROSITE" id="PS51163">
    <property type="entry name" value="YRDC"/>
    <property type="match status" value="1"/>
</dbReference>
<evidence type="ECO:0000256" key="11">
    <source>
        <dbReference type="ARBA" id="ARBA00029774"/>
    </source>
</evidence>
<dbReference type="SUPFAM" id="SSF55821">
    <property type="entry name" value="YrdC/RibB"/>
    <property type="match status" value="1"/>
</dbReference>
<dbReference type="RefSeq" id="WP_011941369.1">
    <property type="nucleotide sequence ID" value="NC_009484.1"/>
</dbReference>
<dbReference type="PIRSF" id="PIRSF004930">
    <property type="entry name" value="Tln_factor_SUA5"/>
    <property type="match status" value="1"/>
</dbReference>
<dbReference type="KEGG" id="acr:Acry_0227"/>
<dbReference type="InterPro" id="IPR038385">
    <property type="entry name" value="Sua5/YwlC_C"/>
</dbReference>
<dbReference type="Gene3D" id="3.90.870.10">
    <property type="entry name" value="DHBP synthase"/>
    <property type="match status" value="1"/>
</dbReference>
<comment type="catalytic activity">
    <reaction evidence="12 13">
        <text>L-threonine + hydrogencarbonate + ATP = L-threonylcarbamoyladenylate + diphosphate + H2O</text>
        <dbReference type="Rhea" id="RHEA:36407"/>
        <dbReference type="ChEBI" id="CHEBI:15377"/>
        <dbReference type="ChEBI" id="CHEBI:17544"/>
        <dbReference type="ChEBI" id="CHEBI:30616"/>
        <dbReference type="ChEBI" id="CHEBI:33019"/>
        <dbReference type="ChEBI" id="CHEBI:57926"/>
        <dbReference type="ChEBI" id="CHEBI:73682"/>
        <dbReference type="EC" id="2.7.7.87"/>
    </reaction>
</comment>
<dbReference type="GO" id="GO:0000049">
    <property type="term" value="F:tRNA binding"/>
    <property type="evidence" value="ECO:0007669"/>
    <property type="project" value="TreeGrafter"/>
</dbReference>
<dbReference type="InterPro" id="IPR050156">
    <property type="entry name" value="TC-AMP_synthase_SUA5"/>
</dbReference>
<feature type="binding site" evidence="14">
    <location>
        <position position="138"/>
    </location>
    <ligand>
        <name>L-threonine</name>
        <dbReference type="ChEBI" id="CHEBI:57926"/>
    </ligand>
</feature>
<feature type="binding site" evidence="14">
    <location>
        <position position="148"/>
    </location>
    <ligand>
        <name>ATP</name>
        <dbReference type="ChEBI" id="CHEBI:30616"/>
    </ligand>
</feature>
<keyword evidence="6 13" id="KW-0808">Transferase</keyword>
<dbReference type="HOGENOM" id="CLU_031397_0_2_5"/>
<proteinExistence type="inferred from homology"/>
<dbReference type="EC" id="2.7.7.87" evidence="3 13"/>
<feature type="binding site" evidence="14">
    <location>
        <position position="58"/>
    </location>
    <ligand>
        <name>ATP</name>
        <dbReference type="ChEBI" id="CHEBI:30616"/>
    </ligand>
</feature>
<dbReference type="NCBIfam" id="TIGR00057">
    <property type="entry name" value="L-threonylcarbamoyladenylate synthase"/>
    <property type="match status" value="1"/>
</dbReference>
<dbReference type="EMBL" id="CP000697">
    <property type="protein sequence ID" value="ABQ29455.1"/>
    <property type="molecule type" value="Genomic_DNA"/>
</dbReference>
<dbReference type="GO" id="GO:0003725">
    <property type="term" value="F:double-stranded RNA binding"/>
    <property type="evidence" value="ECO:0007669"/>
    <property type="project" value="UniProtKB-UniRule"/>
</dbReference>
<evidence type="ECO:0000256" key="10">
    <source>
        <dbReference type="ARBA" id="ARBA00022840"/>
    </source>
</evidence>
<evidence type="ECO:0000256" key="12">
    <source>
        <dbReference type="ARBA" id="ARBA00048366"/>
    </source>
</evidence>
<dbReference type="InterPro" id="IPR006070">
    <property type="entry name" value="Sua5-like_dom"/>
</dbReference>
<feature type="domain" description="YrdC-like" evidence="15">
    <location>
        <begin position="9"/>
        <end position="196"/>
    </location>
</feature>
<evidence type="ECO:0000259" key="15">
    <source>
        <dbReference type="PROSITE" id="PS51163"/>
    </source>
</evidence>
<keyword evidence="5 13" id="KW-0963">Cytoplasm</keyword>
<comment type="function">
    <text evidence="13">Required for the formation of a threonylcarbamoyl group on adenosine at position 37 (t(6)A37) in tRNAs that read codons beginning with adenine.</text>
</comment>
<dbReference type="PANTHER" id="PTHR17490">
    <property type="entry name" value="SUA5"/>
    <property type="match status" value="1"/>
</dbReference>
<evidence type="ECO:0000256" key="6">
    <source>
        <dbReference type="ARBA" id="ARBA00022679"/>
    </source>
</evidence>
<dbReference type="AlphaFoldDB" id="A5FV23"/>
<evidence type="ECO:0000256" key="9">
    <source>
        <dbReference type="ARBA" id="ARBA00022741"/>
    </source>
</evidence>
<dbReference type="PANTHER" id="PTHR17490:SF16">
    <property type="entry name" value="THREONYLCARBAMOYL-AMP SYNTHASE"/>
    <property type="match status" value="1"/>
</dbReference>
<dbReference type="InterPro" id="IPR010923">
    <property type="entry name" value="T(6)A37_SUA5"/>
</dbReference>
<evidence type="ECO:0000256" key="3">
    <source>
        <dbReference type="ARBA" id="ARBA00012584"/>
    </source>
</evidence>
<evidence type="ECO:0000256" key="1">
    <source>
        <dbReference type="ARBA" id="ARBA00004496"/>
    </source>
</evidence>